<gene>
    <name evidence="3" type="ORF">SAMN05216313_11795</name>
</gene>
<dbReference type="Pfam" id="PF06808">
    <property type="entry name" value="DctM"/>
    <property type="match status" value="1"/>
</dbReference>
<feature type="transmembrane region" description="Helical" evidence="1">
    <location>
        <begin position="33"/>
        <end position="54"/>
    </location>
</feature>
<name>A0A1I0HSU3_9FIRM</name>
<protein>
    <submittedName>
        <fullName evidence="3">TRAP transporter, 4TM/12TM fusion protein</fullName>
    </submittedName>
</protein>
<dbReference type="PANTHER" id="PTHR43849">
    <property type="entry name" value="BLL3936 PROTEIN"/>
    <property type="match status" value="1"/>
</dbReference>
<sequence>MDKKFTYQKVVTVVCMLVSLFAVIIHVGNYTTFTMPSILFYAWHLLIGLVLIFLYKPLGGSKELSPGMRTLCRVVDWVLIALTAVVSFYVIFNFETYTTTMQNNMMTKELYVFGIIITLLVLEAGRRMLGNVLPIIAIVAIIYALTGDKIPGLFGHRGYSMQRVVLSIFSDRGVYGTPIGTSATNVYLFLLFAAFLSVSGADIIFQNIAIAAAGRKRGGPAKMAVIASAFFGTISGSCVANVVSTGAFTIPLMKRNGYPKKFAGAVEAVASTGGQIMPPIMGAAAFVLSDVAGVPYAEVCIAAILPALMYYICLVKMVDLEAVKHNLAGLSEDEVPNLKESLARGMKLFIPVGVLLFMMLGMKTTPMKAAIFATAAILVTGVLDSKDRMTVKGVVDGAVAAGKSLCSVVAACSTAGIVVAVFSLTGLGLKFSNFIVQLGSNSLIPSLILAMLVCAILGMGLPTTAAYIVCATAIAPALTGLGLPILAAHLFLLYFASISAITPPVAVASYAAAGIAEENPMKVGLQAVKLGITGFILPFAFALNPDYITFGWNLQTLLTWISGMVVCYSLAIMLQGYVESRITVLERLAYLAVIVLAITPYMVNSLIGFVLFAALYGFRKWQARRAPQLASS</sequence>
<feature type="transmembrane region" description="Helical" evidence="1">
    <location>
        <begin position="345"/>
        <end position="361"/>
    </location>
</feature>
<dbReference type="Proteomes" id="UP000198508">
    <property type="component" value="Unassembled WGS sequence"/>
</dbReference>
<dbReference type="EMBL" id="FOIM01000017">
    <property type="protein sequence ID" value="SET87103.1"/>
    <property type="molecule type" value="Genomic_DNA"/>
</dbReference>
<dbReference type="NCBIfam" id="TIGR02123">
    <property type="entry name" value="TRAP_fused"/>
    <property type="match status" value="1"/>
</dbReference>
<keyword evidence="1" id="KW-0812">Transmembrane</keyword>
<feature type="transmembrane region" description="Helical" evidence="1">
    <location>
        <begin position="434"/>
        <end position="458"/>
    </location>
</feature>
<evidence type="ECO:0000259" key="2">
    <source>
        <dbReference type="Pfam" id="PF06808"/>
    </source>
</evidence>
<feature type="domain" description="TRAP C4-dicarboxylate transport system permease DctM subunit" evidence="2">
    <location>
        <begin position="116"/>
        <end position="552"/>
    </location>
</feature>
<feature type="transmembrane region" description="Helical" evidence="1">
    <location>
        <begin position="224"/>
        <end position="250"/>
    </location>
</feature>
<evidence type="ECO:0000256" key="1">
    <source>
        <dbReference type="SAM" id="Phobius"/>
    </source>
</evidence>
<organism evidence="3 4">
    <name type="scientific">Enterocloster lavalensis</name>
    <dbReference type="NCBI Taxonomy" id="460384"/>
    <lineage>
        <taxon>Bacteria</taxon>
        <taxon>Bacillati</taxon>
        <taxon>Bacillota</taxon>
        <taxon>Clostridia</taxon>
        <taxon>Lachnospirales</taxon>
        <taxon>Lachnospiraceae</taxon>
        <taxon>Enterocloster</taxon>
    </lineage>
</organism>
<feature type="transmembrane region" description="Helical" evidence="1">
    <location>
        <begin position="557"/>
        <end position="578"/>
    </location>
</feature>
<dbReference type="STRING" id="460384.SAMN05216313_11795"/>
<dbReference type="PANTHER" id="PTHR43849:SF2">
    <property type="entry name" value="BLL3936 PROTEIN"/>
    <property type="match status" value="1"/>
</dbReference>
<feature type="transmembrane region" description="Helical" evidence="1">
    <location>
        <begin position="405"/>
        <end position="428"/>
    </location>
</feature>
<dbReference type="RefSeq" id="WP_092365903.1">
    <property type="nucleotide sequence ID" value="NZ_DAINWJ010000349.1"/>
</dbReference>
<feature type="transmembrane region" description="Helical" evidence="1">
    <location>
        <begin position="186"/>
        <end position="212"/>
    </location>
</feature>
<feature type="transmembrane region" description="Helical" evidence="1">
    <location>
        <begin position="492"/>
        <end position="515"/>
    </location>
</feature>
<feature type="transmembrane region" description="Helical" evidence="1">
    <location>
        <begin position="7"/>
        <end position="27"/>
    </location>
</feature>
<feature type="transmembrane region" description="Helical" evidence="1">
    <location>
        <begin position="465"/>
        <end position="486"/>
    </location>
</feature>
<keyword evidence="4" id="KW-1185">Reference proteome</keyword>
<dbReference type="AlphaFoldDB" id="A0A1I0HSU3"/>
<dbReference type="GeneID" id="93279223"/>
<evidence type="ECO:0000313" key="4">
    <source>
        <dbReference type="Proteomes" id="UP000198508"/>
    </source>
</evidence>
<keyword evidence="1" id="KW-1133">Transmembrane helix</keyword>
<keyword evidence="1" id="KW-0472">Membrane</keyword>
<dbReference type="InterPro" id="IPR011853">
    <property type="entry name" value="TRAP_DctM-Dct_fused"/>
</dbReference>
<feature type="transmembrane region" description="Helical" evidence="1">
    <location>
        <begin position="74"/>
        <end position="92"/>
    </location>
</feature>
<feature type="transmembrane region" description="Helical" evidence="1">
    <location>
        <begin position="296"/>
        <end position="315"/>
    </location>
</feature>
<feature type="transmembrane region" description="Helical" evidence="1">
    <location>
        <begin position="104"/>
        <end position="122"/>
    </location>
</feature>
<feature type="transmembrane region" description="Helical" evidence="1">
    <location>
        <begin position="129"/>
        <end position="146"/>
    </location>
</feature>
<feature type="transmembrane region" description="Helical" evidence="1">
    <location>
        <begin position="527"/>
        <end position="545"/>
    </location>
</feature>
<reference evidence="4" key="1">
    <citation type="submission" date="2016-10" db="EMBL/GenBank/DDBJ databases">
        <authorList>
            <person name="Varghese N."/>
            <person name="Submissions S."/>
        </authorList>
    </citation>
    <scope>NUCLEOTIDE SEQUENCE [LARGE SCALE GENOMIC DNA]</scope>
    <source>
        <strain evidence="4">NLAE-zl-G277</strain>
    </source>
</reference>
<accession>A0A1I0HSU3</accession>
<feature type="transmembrane region" description="Helical" evidence="1">
    <location>
        <begin position="590"/>
        <end position="618"/>
    </location>
</feature>
<dbReference type="InterPro" id="IPR010656">
    <property type="entry name" value="DctM"/>
</dbReference>
<evidence type="ECO:0000313" key="3">
    <source>
        <dbReference type="EMBL" id="SET87103.1"/>
    </source>
</evidence>
<proteinExistence type="predicted"/>